<feature type="compositionally biased region" description="Gly residues" evidence="12">
    <location>
        <begin position="432"/>
        <end position="441"/>
    </location>
</feature>
<evidence type="ECO:0000256" key="5">
    <source>
        <dbReference type="ARBA" id="ARBA00022884"/>
    </source>
</evidence>
<dbReference type="GO" id="GO:0016559">
    <property type="term" value="P:peroxisome fission"/>
    <property type="evidence" value="ECO:0007669"/>
    <property type="project" value="InterPro"/>
</dbReference>
<dbReference type="PANTHER" id="PTHR13952:SF5">
    <property type="entry name" value="U1 SMALL NUCLEAR RIBONUCLEOPROTEIN 70 KDA"/>
    <property type="match status" value="1"/>
</dbReference>
<dbReference type="GO" id="GO:0003729">
    <property type="term" value="F:mRNA binding"/>
    <property type="evidence" value="ECO:0007669"/>
    <property type="project" value="TreeGrafter"/>
</dbReference>
<feature type="compositionally biased region" description="Gly residues" evidence="12">
    <location>
        <begin position="576"/>
        <end position="588"/>
    </location>
</feature>
<feature type="compositionally biased region" description="Basic residues" evidence="12">
    <location>
        <begin position="491"/>
        <end position="505"/>
    </location>
</feature>
<dbReference type="GO" id="GO:0000398">
    <property type="term" value="P:mRNA splicing, via spliceosome"/>
    <property type="evidence" value="ECO:0007669"/>
    <property type="project" value="TreeGrafter"/>
</dbReference>
<feature type="compositionally biased region" description="Basic and acidic residues" evidence="12">
    <location>
        <begin position="519"/>
        <end position="550"/>
    </location>
</feature>
<evidence type="ECO:0000256" key="7">
    <source>
        <dbReference type="ARBA" id="ARBA00023140"/>
    </source>
</evidence>
<dbReference type="GO" id="GO:0030619">
    <property type="term" value="F:U1 snRNA binding"/>
    <property type="evidence" value="ECO:0007669"/>
    <property type="project" value="InterPro"/>
</dbReference>
<dbReference type="GO" id="GO:0071011">
    <property type="term" value="C:precatalytic spliceosome"/>
    <property type="evidence" value="ECO:0007669"/>
    <property type="project" value="TreeGrafter"/>
</dbReference>
<evidence type="ECO:0000256" key="11">
    <source>
        <dbReference type="PROSITE-ProRule" id="PRU00176"/>
    </source>
</evidence>
<evidence type="ECO:0000256" key="4">
    <source>
        <dbReference type="ARBA" id="ARBA00022664"/>
    </source>
</evidence>
<dbReference type="PROSITE" id="PS50102">
    <property type="entry name" value="RRM"/>
    <property type="match status" value="1"/>
</dbReference>
<dbReference type="Pfam" id="PF12220">
    <property type="entry name" value="U1snRNP70_N"/>
    <property type="match status" value="1"/>
</dbReference>
<dbReference type="InterPro" id="IPR022023">
    <property type="entry name" value="U1snRNP70_N"/>
</dbReference>
<organism evidence="14 15">
    <name type="scientific">Hemibagrus wyckioides</name>
    <dbReference type="NCBI Taxonomy" id="337641"/>
    <lineage>
        <taxon>Eukaryota</taxon>
        <taxon>Metazoa</taxon>
        <taxon>Chordata</taxon>
        <taxon>Craniata</taxon>
        <taxon>Vertebrata</taxon>
        <taxon>Euteleostomi</taxon>
        <taxon>Actinopterygii</taxon>
        <taxon>Neopterygii</taxon>
        <taxon>Teleostei</taxon>
        <taxon>Ostariophysi</taxon>
        <taxon>Siluriformes</taxon>
        <taxon>Bagridae</taxon>
        <taxon>Hemibagrus</taxon>
    </lineage>
</organism>
<feature type="domain" description="RRM" evidence="13">
    <location>
        <begin position="343"/>
        <end position="421"/>
    </location>
</feature>
<gene>
    <name evidence="14" type="ORF">KOW79_001308</name>
</gene>
<keyword evidence="8" id="KW-0539">Nucleus</keyword>
<dbReference type="InterPro" id="IPR008733">
    <property type="entry name" value="PEX11"/>
</dbReference>
<evidence type="ECO:0000256" key="6">
    <source>
        <dbReference type="ARBA" id="ARBA00023136"/>
    </source>
</evidence>
<feature type="compositionally biased region" description="Basic and acidic residues" evidence="12">
    <location>
        <begin position="300"/>
        <end position="316"/>
    </location>
</feature>
<evidence type="ECO:0000256" key="12">
    <source>
        <dbReference type="SAM" id="MobiDB-lite"/>
    </source>
</evidence>
<name>A0A9D3P948_9TELE</name>
<keyword evidence="6" id="KW-0472">Membrane</keyword>
<evidence type="ECO:0000256" key="1">
    <source>
        <dbReference type="ARBA" id="ARBA00004324"/>
    </source>
</evidence>
<evidence type="ECO:0000256" key="2">
    <source>
        <dbReference type="ARBA" id="ARBA00004642"/>
    </source>
</evidence>
<comment type="caution">
    <text evidence="14">The sequence shown here is derived from an EMBL/GenBank/DDBJ whole genome shotgun (WGS) entry which is preliminary data.</text>
</comment>
<evidence type="ECO:0000256" key="10">
    <source>
        <dbReference type="ARBA" id="ARBA00046271"/>
    </source>
</evidence>
<feature type="compositionally biased region" description="Polar residues" evidence="12">
    <location>
        <begin position="704"/>
        <end position="718"/>
    </location>
</feature>
<dbReference type="InterPro" id="IPR035979">
    <property type="entry name" value="RBD_domain_sf"/>
</dbReference>
<evidence type="ECO:0000259" key="13">
    <source>
        <dbReference type="PROSITE" id="PS50102"/>
    </source>
</evidence>
<dbReference type="Gene3D" id="3.30.70.330">
    <property type="match status" value="1"/>
</dbReference>
<evidence type="ECO:0000256" key="9">
    <source>
        <dbReference type="ARBA" id="ARBA00023274"/>
    </source>
</evidence>
<sequence>METFIKVTNQSQGRDRIFRATQYACAWAKYLLRNDAKRKVVVQKLKSLESNMSAGRKLFRLGNTVSSIDAARRTLYLSDPVLRVCLTVVNLNRALYFICDNVLWAQSIHLIRDLDKDRWSLNASRYYFYSLVMNLVQDAYLIGQLMIRKSRDGQYRQKVDRHLNENQDAATVIIPPLDALVFLLIESLRSHPALVLDVLKNVCDLFIPLDKLGLYRTNEGVTGFCGLVSSLIGILLILKPVRSFSSSSEIPVAVECRAEVNNDSLEKLPHEKHHNQPYSGIAPFIKHFEDPRDAPPPTRAETREERLERKRREKMERRQAVVETELKLWDPHNDPNAQGDAFKTLFVARINYDTTESKLRREFEVYGPIKRIYIVYNKRTGKPRGYAFIEYEHERDMHSAYKHADGKKIDGRRVLVDVERGRTVKGWHPRRLGGGLGGTRRGGADVNIKHSGRDDTSRYDDRPIGSDRDRDRGERRERSREREREKERGERRRSRSRERRRRTRSRERERAAVPVVEETGGRRRERERERERGEGEAKPRERSRERERDRDRKRRSRSRERRRDRERGKGAEGGEEGAGGLTDGMMGEGGERGMDESAMGEQGRGEEGGPEGEERGRDRDRERDRDRDRKRSHRDKDRDRDRERRRDRDRDRGDREHKRDRGDRERREDRHGSLLPPMGENEGLGNGEERDGSLPPQMEEGSQDGMNATMMDQDSMQSGDGYASNENGYKMMEAQGDEY</sequence>
<keyword evidence="5 11" id="KW-0694">RNA-binding</keyword>
<feature type="compositionally biased region" description="Basic and acidic residues" evidence="12">
    <location>
        <begin position="561"/>
        <end position="572"/>
    </location>
</feature>
<dbReference type="PANTHER" id="PTHR13952">
    <property type="entry name" value="U1 SMALL NUCLEAR RIBONUCLEOPROTEIN 70 KD"/>
    <property type="match status" value="1"/>
</dbReference>
<dbReference type="FunFam" id="3.30.70.330:FF:000153">
    <property type="entry name" value="U1 small nuclear ribonucleoprotein 70 kDa"/>
    <property type="match status" value="1"/>
</dbReference>
<comment type="subcellular location">
    <subcellularLocation>
        <location evidence="1">Nucleus speckle</location>
    </subcellularLocation>
    <subcellularLocation>
        <location evidence="2">Nucleus</location>
        <location evidence="2">Nucleoplasm</location>
    </subcellularLocation>
    <subcellularLocation>
        <location evidence="10">Peroxisome membrane</location>
    </subcellularLocation>
</comment>
<dbReference type="InterPro" id="IPR051183">
    <property type="entry name" value="U1_U11-U12_snRNP_70-35kDa"/>
</dbReference>
<dbReference type="CDD" id="cd12236">
    <property type="entry name" value="RRM_snRNP70"/>
    <property type="match status" value="1"/>
</dbReference>
<feature type="region of interest" description="Disordered" evidence="12">
    <location>
        <begin position="290"/>
        <end position="316"/>
    </location>
</feature>
<reference evidence="14 15" key="1">
    <citation type="submission" date="2021-06" db="EMBL/GenBank/DDBJ databases">
        <title>Chromosome-level genome assembly of the red-tail catfish (Hemibagrus wyckioides).</title>
        <authorList>
            <person name="Shao F."/>
        </authorList>
    </citation>
    <scope>NUCLEOTIDE SEQUENCE [LARGE SCALE GENOMIC DNA]</scope>
    <source>
        <strain evidence="14">EC202008001</strain>
        <tissue evidence="14">Blood</tissue>
    </source>
</reference>
<dbReference type="Proteomes" id="UP000824219">
    <property type="component" value="Linkage Group LG02"/>
</dbReference>
<dbReference type="SMART" id="SM00360">
    <property type="entry name" value="RRM"/>
    <property type="match status" value="1"/>
</dbReference>
<dbReference type="GO" id="GO:0005778">
    <property type="term" value="C:peroxisomal membrane"/>
    <property type="evidence" value="ECO:0007669"/>
    <property type="project" value="UniProtKB-SubCell"/>
</dbReference>
<dbReference type="InterPro" id="IPR012677">
    <property type="entry name" value="Nucleotide-bd_a/b_plait_sf"/>
</dbReference>
<dbReference type="GO" id="GO:0016607">
    <property type="term" value="C:nuclear speck"/>
    <property type="evidence" value="ECO:0007669"/>
    <property type="project" value="UniProtKB-SubCell"/>
</dbReference>
<dbReference type="GO" id="GO:0071004">
    <property type="term" value="C:U2-type prespliceosome"/>
    <property type="evidence" value="ECO:0007669"/>
    <property type="project" value="TreeGrafter"/>
</dbReference>
<evidence type="ECO:0000313" key="15">
    <source>
        <dbReference type="Proteomes" id="UP000824219"/>
    </source>
</evidence>
<keyword evidence="4" id="KW-0507">mRNA processing</keyword>
<dbReference type="AlphaFoldDB" id="A0A9D3P948"/>
<feature type="region of interest" description="Disordered" evidence="12">
    <location>
        <begin position="426"/>
        <end position="739"/>
    </location>
</feature>
<dbReference type="OrthoDB" id="411017at2759"/>
<dbReference type="GO" id="GO:0005685">
    <property type="term" value="C:U1 snRNP"/>
    <property type="evidence" value="ECO:0007669"/>
    <property type="project" value="TreeGrafter"/>
</dbReference>
<protein>
    <recommendedName>
        <fullName evidence="3">U1 small nuclear ribonucleoprotein 70 kDa</fullName>
    </recommendedName>
</protein>
<dbReference type="SUPFAM" id="SSF54928">
    <property type="entry name" value="RNA-binding domain, RBD"/>
    <property type="match status" value="1"/>
</dbReference>
<dbReference type="Pfam" id="PF00076">
    <property type="entry name" value="RRM_1"/>
    <property type="match status" value="1"/>
</dbReference>
<dbReference type="InterPro" id="IPR000504">
    <property type="entry name" value="RRM_dom"/>
</dbReference>
<accession>A0A9D3P948</accession>
<keyword evidence="7" id="KW-0576">Peroxisome</keyword>
<feature type="compositionally biased region" description="Basic and acidic residues" evidence="12">
    <location>
        <begin position="603"/>
        <end position="672"/>
    </location>
</feature>
<dbReference type="Pfam" id="PF05648">
    <property type="entry name" value="PEX11"/>
    <property type="match status" value="1"/>
</dbReference>
<keyword evidence="9" id="KW-0687">Ribonucleoprotein</keyword>
<feature type="compositionally biased region" description="Basic residues" evidence="12">
    <location>
        <begin position="551"/>
        <end position="560"/>
    </location>
</feature>
<evidence type="ECO:0000256" key="8">
    <source>
        <dbReference type="ARBA" id="ARBA00023242"/>
    </source>
</evidence>
<evidence type="ECO:0000313" key="14">
    <source>
        <dbReference type="EMBL" id="KAG7334712.1"/>
    </source>
</evidence>
<dbReference type="InterPro" id="IPR034143">
    <property type="entry name" value="snRNP70_RRM"/>
</dbReference>
<feature type="compositionally biased region" description="Basic and acidic residues" evidence="12">
    <location>
        <begin position="447"/>
        <end position="490"/>
    </location>
</feature>
<dbReference type="EMBL" id="JAHKSW010000002">
    <property type="protein sequence ID" value="KAG7334712.1"/>
    <property type="molecule type" value="Genomic_DNA"/>
</dbReference>
<keyword evidence="15" id="KW-1185">Reference proteome</keyword>
<evidence type="ECO:0000256" key="3">
    <source>
        <dbReference type="ARBA" id="ARBA00016996"/>
    </source>
</evidence>
<proteinExistence type="predicted"/>